<sequence length="270" mass="30448">MPTIKLIATDMDGTFLNSNKDYDRKRFNRIFQQLQAQDITFVVASGNQVAQLQSFFPENIRSNIIFAGDNGGVIYHGEEFIEAAHIHHNTLIALIDYVEANYPHVPIVLSGVNNGYIRTDNSDAYKENIARYFHKLIEVDHLQNLQEDQYVKLTLETPSELCRELIAELNEQFGDQLNAVITNGDNIDINPTDSNKGVAIQNIAKKRNISPDEILAFGDSGNDLEMIQYATYGYAMTNAYQDLKNITNLIAPSNDNNGVLEVVEEYINKI</sequence>
<dbReference type="RefSeq" id="WP_077863318.1">
    <property type="nucleotide sequence ID" value="NZ_CP040421.1"/>
</dbReference>
<reference evidence="1 2" key="1">
    <citation type="submission" date="2017-01" db="EMBL/GenBank/DDBJ databases">
        <title>Complete Genome Sequence of Dolosigranulum pigrum isolated from a Patient with interstitial lung disease.</title>
        <authorList>
            <person name="Mukhopadhyay R."/>
            <person name="Joaquin J."/>
            <person name="Hogue R."/>
            <person name="Fitzgerald S."/>
            <person name="Jospin G."/>
            <person name="Eisen J.A."/>
            <person name="Chaturvedi V."/>
        </authorList>
    </citation>
    <scope>NUCLEOTIDE SEQUENCE [LARGE SCALE GENOMIC DNA]</scope>
    <source>
        <strain evidence="1 2">15S00348</strain>
    </source>
</reference>
<dbReference type="EMBL" id="MUYF01000003">
    <property type="protein sequence ID" value="OOL81950.1"/>
    <property type="molecule type" value="Genomic_DNA"/>
</dbReference>
<proteinExistence type="predicted"/>
<organism evidence="1 2">
    <name type="scientific">Dolosigranulum pigrum</name>
    <dbReference type="NCBI Taxonomy" id="29394"/>
    <lineage>
        <taxon>Bacteria</taxon>
        <taxon>Bacillati</taxon>
        <taxon>Bacillota</taxon>
        <taxon>Bacilli</taxon>
        <taxon>Lactobacillales</taxon>
        <taxon>Carnobacteriaceae</taxon>
        <taxon>Dolosigranulum</taxon>
    </lineage>
</organism>
<evidence type="ECO:0000313" key="2">
    <source>
        <dbReference type="Proteomes" id="UP000190409"/>
    </source>
</evidence>
<dbReference type="NCBIfam" id="TIGR00099">
    <property type="entry name" value="Cof-subfamily"/>
    <property type="match status" value="1"/>
</dbReference>
<dbReference type="InterPro" id="IPR023214">
    <property type="entry name" value="HAD_sf"/>
</dbReference>
<dbReference type="PANTHER" id="PTHR10000:SF53">
    <property type="entry name" value="5-AMINO-6-(5-PHOSPHO-D-RIBITYLAMINO)URACIL PHOSPHATASE YBJI-RELATED"/>
    <property type="match status" value="1"/>
</dbReference>
<gene>
    <name evidence="1" type="ORF">BWX42_09840</name>
</gene>
<dbReference type="AlphaFoldDB" id="A0A1S8KQG4"/>
<dbReference type="InterPro" id="IPR006379">
    <property type="entry name" value="HAD-SF_hydro_IIB"/>
</dbReference>
<dbReference type="NCBIfam" id="TIGR01484">
    <property type="entry name" value="HAD-SF-IIB"/>
    <property type="match status" value="1"/>
</dbReference>
<dbReference type="InterPro" id="IPR036412">
    <property type="entry name" value="HAD-like_sf"/>
</dbReference>
<dbReference type="GO" id="GO:0005829">
    <property type="term" value="C:cytosol"/>
    <property type="evidence" value="ECO:0007669"/>
    <property type="project" value="TreeGrafter"/>
</dbReference>
<dbReference type="PANTHER" id="PTHR10000">
    <property type="entry name" value="PHOSPHOSERINE PHOSPHATASE"/>
    <property type="match status" value="1"/>
</dbReference>
<evidence type="ECO:0008006" key="3">
    <source>
        <dbReference type="Google" id="ProtNLM"/>
    </source>
</evidence>
<dbReference type="Gene3D" id="3.30.1240.10">
    <property type="match status" value="1"/>
</dbReference>
<dbReference type="Proteomes" id="UP000190409">
    <property type="component" value="Unassembled WGS sequence"/>
</dbReference>
<dbReference type="InterPro" id="IPR000150">
    <property type="entry name" value="Cof"/>
</dbReference>
<dbReference type="GO" id="GO:0000287">
    <property type="term" value="F:magnesium ion binding"/>
    <property type="evidence" value="ECO:0007669"/>
    <property type="project" value="TreeGrafter"/>
</dbReference>
<dbReference type="SFLD" id="SFLDS00003">
    <property type="entry name" value="Haloacid_Dehalogenase"/>
    <property type="match status" value="1"/>
</dbReference>
<accession>A0A1S8KQG4</accession>
<dbReference type="CDD" id="cd07518">
    <property type="entry name" value="HAD_YbiV-Like"/>
    <property type="match status" value="1"/>
</dbReference>
<name>A0A1S8KQG4_9LACT</name>
<dbReference type="SFLD" id="SFLDG01140">
    <property type="entry name" value="C2.B:_Phosphomannomutase_and_P"/>
    <property type="match status" value="1"/>
</dbReference>
<dbReference type="SUPFAM" id="SSF56784">
    <property type="entry name" value="HAD-like"/>
    <property type="match status" value="1"/>
</dbReference>
<dbReference type="Pfam" id="PF08282">
    <property type="entry name" value="Hydrolase_3"/>
    <property type="match status" value="1"/>
</dbReference>
<protein>
    <recommendedName>
        <fullName evidence="3">HAD family hydrolase</fullName>
    </recommendedName>
</protein>
<evidence type="ECO:0000313" key="1">
    <source>
        <dbReference type="EMBL" id="OOL81950.1"/>
    </source>
</evidence>
<dbReference type="Gene3D" id="3.40.50.1000">
    <property type="entry name" value="HAD superfamily/HAD-like"/>
    <property type="match status" value="1"/>
</dbReference>
<comment type="caution">
    <text evidence="1">The sequence shown here is derived from an EMBL/GenBank/DDBJ whole genome shotgun (WGS) entry which is preliminary data.</text>
</comment>
<dbReference type="PROSITE" id="PS01229">
    <property type="entry name" value="COF_2"/>
    <property type="match status" value="1"/>
</dbReference>
<dbReference type="GO" id="GO:0016791">
    <property type="term" value="F:phosphatase activity"/>
    <property type="evidence" value="ECO:0007669"/>
    <property type="project" value="UniProtKB-ARBA"/>
</dbReference>